<reference evidence="2" key="1">
    <citation type="journal article" date="2020" name="Stud. Mycol.">
        <title>101 Dothideomycetes genomes: a test case for predicting lifestyles and emergence of pathogens.</title>
        <authorList>
            <person name="Haridas S."/>
            <person name="Albert R."/>
            <person name="Binder M."/>
            <person name="Bloem J."/>
            <person name="Labutti K."/>
            <person name="Salamov A."/>
            <person name="Andreopoulos B."/>
            <person name="Baker S."/>
            <person name="Barry K."/>
            <person name="Bills G."/>
            <person name="Bluhm B."/>
            <person name="Cannon C."/>
            <person name="Castanera R."/>
            <person name="Culley D."/>
            <person name="Daum C."/>
            <person name="Ezra D."/>
            <person name="Gonzalez J."/>
            <person name="Henrissat B."/>
            <person name="Kuo A."/>
            <person name="Liang C."/>
            <person name="Lipzen A."/>
            <person name="Lutzoni F."/>
            <person name="Magnuson J."/>
            <person name="Mondo S."/>
            <person name="Nolan M."/>
            <person name="Ohm R."/>
            <person name="Pangilinan J."/>
            <person name="Park H.-J."/>
            <person name="Ramirez L."/>
            <person name="Alfaro M."/>
            <person name="Sun H."/>
            <person name="Tritt A."/>
            <person name="Yoshinaga Y."/>
            <person name="Zwiers L.-H."/>
            <person name="Turgeon B."/>
            <person name="Goodwin S."/>
            <person name="Spatafora J."/>
            <person name="Crous P."/>
            <person name="Grigoriev I."/>
        </authorList>
    </citation>
    <scope>NUCLEOTIDE SEQUENCE</scope>
    <source>
        <strain evidence="2">CBS 122368</strain>
    </source>
</reference>
<keyword evidence="3" id="KW-1185">Reference proteome</keyword>
<name>A0A6A6I414_9PLEO</name>
<evidence type="ECO:0000313" key="2">
    <source>
        <dbReference type="EMBL" id="KAF2245017.1"/>
    </source>
</evidence>
<dbReference type="RefSeq" id="XP_033680021.1">
    <property type="nucleotide sequence ID" value="XM_033834460.1"/>
</dbReference>
<dbReference type="Proteomes" id="UP000800094">
    <property type="component" value="Unassembled WGS sequence"/>
</dbReference>
<evidence type="ECO:0000256" key="1">
    <source>
        <dbReference type="SAM" id="MobiDB-lite"/>
    </source>
</evidence>
<organism evidence="2 3">
    <name type="scientific">Trematosphaeria pertusa</name>
    <dbReference type="NCBI Taxonomy" id="390896"/>
    <lineage>
        <taxon>Eukaryota</taxon>
        <taxon>Fungi</taxon>
        <taxon>Dikarya</taxon>
        <taxon>Ascomycota</taxon>
        <taxon>Pezizomycotina</taxon>
        <taxon>Dothideomycetes</taxon>
        <taxon>Pleosporomycetidae</taxon>
        <taxon>Pleosporales</taxon>
        <taxon>Massarineae</taxon>
        <taxon>Trematosphaeriaceae</taxon>
        <taxon>Trematosphaeria</taxon>
    </lineage>
</organism>
<dbReference type="EMBL" id="ML987202">
    <property type="protein sequence ID" value="KAF2245017.1"/>
    <property type="molecule type" value="Genomic_DNA"/>
</dbReference>
<proteinExistence type="predicted"/>
<dbReference type="GeneID" id="54587790"/>
<feature type="region of interest" description="Disordered" evidence="1">
    <location>
        <begin position="130"/>
        <end position="190"/>
    </location>
</feature>
<feature type="compositionally biased region" description="Acidic residues" evidence="1">
    <location>
        <begin position="232"/>
        <end position="250"/>
    </location>
</feature>
<gene>
    <name evidence="2" type="ORF">BU26DRAFT_579826</name>
</gene>
<protein>
    <submittedName>
        <fullName evidence="2">Uncharacterized protein</fullName>
    </submittedName>
</protein>
<dbReference type="AlphaFoldDB" id="A0A6A6I414"/>
<feature type="region of interest" description="Disordered" evidence="1">
    <location>
        <begin position="232"/>
        <end position="260"/>
    </location>
</feature>
<evidence type="ECO:0000313" key="3">
    <source>
        <dbReference type="Proteomes" id="UP000800094"/>
    </source>
</evidence>
<accession>A0A6A6I414</accession>
<sequence>MDTLRHRAAQIPLKLQQQTSHIQAQLHEHVPDSPQAARDRFLQLPRDIQLLCIVSALAIPGCLIEDPSFFAYSPRQLCVFIAKCIGAFLIARLAVTAKEAVDGKGWAIPFLPWNWGPRYRREGESIAYEEDTPAGTPSHSPTSAADDENDEAHSSAVNFPLPPTPMLPRSMRPEASTPAQHRSGIIGPSPHPGKVVRFAEEHTAASYRFKHFRGTGFGVRDGRCGIAVKEVEEGDEGENAEGEDDLDDEMVGWGVGGALE</sequence>